<keyword evidence="2" id="KW-0732">Signal</keyword>
<feature type="chain" id="PRO_5015672155" evidence="2">
    <location>
        <begin position="17"/>
        <end position="253"/>
    </location>
</feature>
<sequence>MSLVFSAGLTAAQLHALDLLITQPACQVRFRASGPSRVRLGVARPNGHTKARASRVASPIFACARRALASHALRLVQRAITPSPHNAASASPSRSLITPSPTRKEAALLLEPGATSHAPRTPPPSGSSVPSRGEQKSLTPVALPLLPSPRHATSLFALPPHRGHPVPPGVSPRIEQLRPSASLRRSHTPHAACLVAPPMPGSQSAPSPLPAKHLRALPLVAPCCFVTRYARRKPDCLVLLLGEIPAESVCPYT</sequence>
<evidence type="ECO:0000256" key="1">
    <source>
        <dbReference type="SAM" id="MobiDB-lite"/>
    </source>
</evidence>
<accession>A0A2S3GXZ3</accession>
<evidence type="ECO:0000313" key="3">
    <source>
        <dbReference type="EMBL" id="PAN11122.1"/>
    </source>
</evidence>
<feature type="signal peptide" evidence="2">
    <location>
        <begin position="1"/>
        <end position="16"/>
    </location>
</feature>
<name>A0A2S3GXZ3_9POAL</name>
<protein>
    <submittedName>
        <fullName evidence="3">Uncharacterized protein</fullName>
    </submittedName>
</protein>
<feature type="region of interest" description="Disordered" evidence="1">
    <location>
        <begin position="113"/>
        <end position="136"/>
    </location>
</feature>
<dbReference type="EMBL" id="CM008047">
    <property type="protein sequence ID" value="PAN11122.1"/>
    <property type="molecule type" value="Genomic_DNA"/>
</dbReference>
<dbReference type="Gramene" id="PAN11122">
    <property type="protein sequence ID" value="PAN11122"/>
    <property type="gene ID" value="PAHAL_2G142900"/>
</dbReference>
<reference evidence="3" key="1">
    <citation type="submission" date="2018-04" db="EMBL/GenBank/DDBJ databases">
        <title>WGS assembly of Panicum hallii.</title>
        <authorList>
            <person name="Lovell J."/>
            <person name="Jenkins J."/>
            <person name="Lowry D."/>
            <person name="Mamidi S."/>
            <person name="Sreedasyam A."/>
            <person name="Weng X."/>
            <person name="Barry K."/>
            <person name="Bonette J."/>
            <person name="Campitelli B."/>
            <person name="Daum C."/>
            <person name="Gordon S."/>
            <person name="Gould B."/>
            <person name="Lipzen A."/>
            <person name="Macqueen A."/>
            <person name="Palacio-Mejia J."/>
            <person name="Plott C."/>
            <person name="Shakirov E."/>
            <person name="Shu S."/>
            <person name="Yoshinaga Y."/>
            <person name="Zane M."/>
            <person name="Rokhsar D."/>
            <person name="Grimwood J."/>
            <person name="Schmutz J."/>
            <person name="Juenger T."/>
        </authorList>
    </citation>
    <scope>NUCLEOTIDE SEQUENCE [LARGE SCALE GENOMIC DNA]</scope>
    <source>
        <strain evidence="3">FIL2</strain>
    </source>
</reference>
<proteinExistence type="predicted"/>
<organism evidence="3">
    <name type="scientific">Panicum hallii</name>
    <dbReference type="NCBI Taxonomy" id="206008"/>
    <lineage>
        <taxon>Eukaryota</taxon>
        <taxon>Viridiplantae</taxon>
        <taxon>Streptophyta</taxon>
        <taxon>Embryophyta</taxon>
        <taxon>Tracheophyta</taxon>
        <taxon>Spermatophyta</taxon>
        <taxon>Magnoliopsida</taxon>
        <taxon>Liliopsida</taxon>
        <taxon>Poales</taxon>
        <taxon>Poaceae</taxon>
        <taxon>PACMAD clade</taxon>
        <taxon>Panicoideae</taxon>
        <taxon>Panicodae</taxon>
        <taxon>Paniceae</taxon>
        <taxon>Panicinae</taxon>
        <taxon>Panicum</taxon>
        <taxon>Panicum sect. Panicum</taxon>
    </lineage>
</organism>
<evidence type="ECO:0000256" key="2">
    <source>
        <dbReference type="SAM" id="SignalP"/>
    </source>
</evidence>
<gene>
    <name evidence="3" type="ORF">PAHAL_2G142900</name>
</gene>
<dbReference type="AlphaFoldDB" id="A0A2S3GXZ3"/>
<dbReference type="Proteomes" id="UP000243499">
    <property type="component" value="Chromosome 2"/>
</dbReference>